<accession>A0A841ED15</accession>
<evidence type="ECO:0008006" key="4">
    <source>
        <dbReference type="Google" id="ProtNLM"/>
    </source>
</evidence>
<evidence type="ECO:0000313" key="2">
    <source>
        <dbReference type="EMBL" id="MBB6001025.1"/>
    </source>
</evidence>
<feature type="compositionally biased region" description="Basic and acidic residues" evidence="1">
    <location>
        <begin position="70"/>
        <end position="94"/>
    </location>
</feature>
<dbReference type="Pfam" id="PF10041">
    <property type="entry name" value="DUF2277"/>
    <property type="match status" value="1"/>
</dbReference>
<feature type="region of interest" description="Disordered" evidence="1">
    <location>
        <begin position="61"/>
        <end position="94"/>
    </location>
</feature>
<comment type="caution">
    <text evidence="2">The sequence shown here is derived from an EMBL/GenBank/DDBJ whole genome shotgun (WGS) entry which is preliminary data.</text>
</comment>
<proteinExistence type="predicted"/>
<dbReference type="Proteomes" id="UP000578077">
    <property type="component" value="Unassembled WGS sequence"/>
</dbReference>
<dbReference type="InterPro" id="IPR018735">
    <property type="entry name" value="DUF2277"/>
</dbReference>
<organism evidence="2 3">
    <name type="scientific">Streptomonospora salina</name>
    <dbReference type="NCBI Taxonomy" id="104205"/>
    <lineage>
        <taxon>Bacteria</taxon>
        <taxon>Bacillati</taxon>
        <taxon>Actinomycetota</taxon>
        <taxon>Actinomycetes</taxon>
        <taxon>Streptosporangiales</taxon>
        <taxon>Nocardiopsidaceae</taxon>
        <taxon>Streptomonospora</taxon>
    </lineage>
</organism>
<dbReference type="RefSeq" id="WP_184640010.1">
    <property type="nucleotide sequence ID" value="NZ_BAABKT010000018.1"/>
</dbReference>
<name>A0A841ED15_9ACTN</name>
<evidence type="ECO:0000256" key="1">
    <source>
        <dbReference type="SAM" id="MobiDB-lite"/>
    </source>
</evidence>
<gene>
    <name evidence="2" type="ORF">HNR25_004854</name>
</gene>
<keyword evidence="3" id="KW-1185">Reference proteome</keyword>
<sequence length="94" mass="9989">MCRNIRRLHNCEPPATEAEVREAALQYVRKVSGSTRPSAANGAAFDRAVDAVAAATGELLDSLVTSAPPRSRDQDAARAKERAGRRDEDAAAPS</sequence>
<dbReference type="AlphaFoldDB" id="A0A841ED15"/>
<reference evidence="2 3" key="1">
    <citation type="submission" date="2020-08" db="EMBL/GenBank/DDBJ databases">
        <title>Sequencing the genomes of 1000 actinobacteria strains.</title>
        <authorList>
            <person name="Klenk H.-P."/>
        </authorList>
    </citation>
    <scope>NUCLEOTIDE SEQUENCE [LARGE SCALE GENOMIC DNA]</scope>
    <source>
        <strain evidence="2 3">DSM 44593</strain>
    </source>
</reference>
<evidence type="ECO:0000313" key="3">
    <source>
        <dbReference type="Proteomes" id="UP000578077"/>
    </source>
</evidence>
<protein>
    <recommendedName>
        <fullName evidence="4">DUF2277 domain-containing protein</fullName>
    </recommendedName>
</protein>
<dbReference type="EMBL" id="JACHLY010000002">
    <property type="protein sequence ID" value="MBB6001025.1"/>
    <property type="molecule type" value="Genomic_DNA"/>
</dbReference>